<comment type="caution">
    <text evidence="1">The sequence shown here is derived from an EMBL/GenBank/DDBJ whole genome shotgun (WGS) entry which is preliminary data.</text>
</comment>
<name>A0A366E5L1_9HYPH</name>
<gene>
    <name evidence="1" type="ORF">DFR47_102147</name>
</gene>
<evidence type="ECO:0000313" key="2">
    <source>
        <dbReference type="Proteomes" id="UP000252893"/>
    </source>
</evidence>
<reference evidence="1 2" key="1">
    <citation type="submission" date="2018-06" db="EMBL/GenBank/DDBJ databases">
        <title>Genomic Encyclopedia of Type Strains, Phase IV (KMG-IV): sequencing the most valuable type-strain genomes for metagenomic binning, comparative biology and taxonomic classification.</title>
        <authorList>
            <person name="Goeker M."/>
        </authorList>
    </citation>
    <scope>NUCLEOTIDE SEQUENCE [LARGE SCALE GENOMIC DNA]</scope>
    <source>
        <strain evidence="1 2">DSM 25619</strain>
    </source>
</reference>
<sequence length="53" mass="6301">MIVLYFKSECLFVRCKDQIVKIKARDQRSRAFATFLPLERRVPYLAHKGRSNT</sequence>
<dbReference type="Proteomes" id="UP000252893">
    <property type="component" value="Unassembled WGS sequence"/>
</dbReference>
<accession>A0A366E5L1</accession>
<organism evidence="1 2">
    <name type="scientific">Pseudochrobactrum asaccharolyticum</name>
    <dbReference type="NCBI Taxonomy" id="354351"/>
    <lineage>
        <taxon>Bacteria</taxon>
        <taxon>Pseudomonadati</taxon>
        <taxon>Pseudomonadota</taxon>
        <taxon>Alphaproteobacteria</taxon>
        <taxon>Hyphomicrobiales</taxon>
        <taxon>Brucellaceae</taxon>
        <taxon>Pseudochrobactrum</taxon>
    </lineage>
</organism>
<proteinExistence type="predicted"/>
<evidence type="ECO:0000313" key="1">
    <source>
        <dbReference type="EMBL" id="RBO97365.1"/>
    </source>
</evidence>
<protein>
    <submittedName>
        <fullName evidence="1">Uncharacterized protein</fullName>
    </submittedName>
</protein>
<dbReference type="AlphaFoldDB" id="A0A366E5L1"/>
<dbReference type="EMBL" id="QNRH01000002">
    <property type="protein sequence ID" value="RBO97365.1"/>
    <property type="molecule type" value="Genomic_DNA"/>
</dbReference>
<keyword evidence="2" id="KW-1185">Reference proteome</keyword>